<reference evidence="1" key="1">
    <citation type="submission" date="2021-01" db="UniProtKB">
        <authorList>
            <consortium name="EnsemblMetazoa"/>
        </authorList>
    </citation>
    <scope>IDENTIFICATION</scope>
</reference>
<evidence type="ECO:0000313" key="2">
    <source>
        <dbReference type="Proteomes" id="UP000594262"/>
    </source>
</evidence>
<keyword evidence="2" id="KW-1185">Reference proteome</keyword>
<sequence>MSWYSYCPKLAKSAVVSNPSQCTFNRTSPYSFQYGSTLPTIQTVDTTPLGIEPGAIGMFGGFSDNVIKLLKSSWSKGQWSGSKLWSTLNEVSIDVKGFEVGHVFGRHW</sequence>
<evidence type="ECO:0000313" key="1">
    <source>
        <dbReference type="EnsemblMetazoa" id="CLYHEMP022814.1"/>
    </source>
</evidence>
<accession>A0A7M5XGV6</accession>
<organism evidence="1 2">
    <name type="scientific">Clytia hemisphaerica</name>
    <dbReference type="NCBI Taxonomy" id="252671"/>
    <lineage>
        <taxon>Eukaryota</taxon>
        <taxon>Metazoa</taxon>
        <taxon>Cnidaria</taxon>
        <taxon>Hydrozoa</taxon>
        <taxon>Hydroidolina</taxon>
        <taxon>Leptothecata</taxon>
        <taxon>Obeliida</taxon>
        <taxon>Clytiidae</taxon>
        <taxon>Clytia</taxon>
    </lineage>
</organism>
<protein>
    <submittedName>
        <fullName evidence="1">Uncharacterized protein</fullName>
    </submittedName>
</protein>
<dbReference type="EnsemblMetazoa" id="CLYHEMT022814.1">
    <property type="protein sequence ID" value="CLYHEMP022814.1"/>
    <property type="gene ID" value="CLYHEMG022814"/>
</dbReference>
<dbReference type="Proteomes" id="UP000594262">
    <property type="component" value="Unplaced"/>
</dbReference>
<name>A0A7M5XGV6_9CNID</name>
<proteinExistence type="predicted"/>
<dbReference type="AlphaFoldDB" id="A0A7M5XGV6"/>